<dbReference type="PRINTS" id="PR00133">
    <property type="entry name" value="GLHYDRLASE3"/>
</dbReference>
<dbReference type="InterPro" id="IPR002772">
    <property type="entry name" value="Glyco_hydro_3_C"/>
</dbReference>
<gene>
    <name evidence="20" type="ORF">I313_05716</name>
</gene>
<dbReference type="SMART" id="SM01217">
    <property type="entry name" value="Fn3_like"/>
    <property type="match status" value="1"/>
</dbReference>
<feature type="signal peptide" evidence="18">
    <location>
        <begin position="1"/>
        <end position="21"/>
    </location>
</feature>
<dbReference type="OrthoDB" id="416222at2759"/>
<evidence type="ECO:0000256" key="18">
    <source>
        <dbReference type="SAM" id="SignalP"/>
    </source>
</evidence>
<dbReference type="GO" id="GO:0005576">
    <property type="term" value="C:extracellular region"/>
    <property type="evidence" value="ECO:0007669"/>
    <property type="project" value="UniProtKB-SubCell"/>
</dbReference>
<dbReference type="Pfam" id="PF00933">
    <property type="entry name" value="Glyco_hydro_3"/>
    <property type="match status" value="1"/>
</dbReference>
<dbReference type="InterPro" id="IPR036881">
    <property type="entry name" value="Glyco_hydro_3_C_sf"/>
</dbReference>
<organism evidence="20 21">
    <name type="scientific">Cryptococcus deuterogattii Ram5</name>
    <dbReference type="NCBI Taxonomy" id="1296110"/>
    <lineage>
        <taxon>Eukaryota</taxon>
        <taxon>Fungi</taxon>
        <taxon>Dikarya</taxon>
        <taxon>Basidiomycota</taxon>
        <taxon>Agaricomycotina</taxon>
        <taxon>Tremellomycetes</taxon>
        <taxon>Tremellales</taxon>
        <taxon>Cryptococcaceae</taxon>
        <taxon>Cryptococcus</taxon>
        <taxon>Cryptococcus gattii species complex</taxon>
    </lineage>
</organism>
<dbReference type="EMBL" id="KN847910">
    <property type="protein sequence ID" value="KIR38602.1"/>
    <property type="molecule type" value="Genomic_DNA"/>
</dbReference>
<dbReference type="GO" id="GO:0008422">
    <property type="term" value="F:beta-glucosidase activity"/>
    <property type="evidence" value="ECO:0007669"/>
    <property type="project" value="UniProtKB-EC"/>
</dbReference>
<dbReference type="InterPro" id="IPR017853">
    <property type="entry name" value="GH"/>
</dbReference>
<dbReference type="InterPro" id="IPR001764">
    <property type="entry name" value="Glyco_hydro_3_N"/>
</dbReference>
<dbReference type="FunFam" id="3.20.20.300:FF:000002">
    <property type="entry name" value="Probable beta-glucosidase"/>
    <property type="match status" value="1"/>
</dbReference>
<evidence type="ECO:0000313" key="21">
    <source>
        <dbReference type="Proteomes" id="UP000053392"/>
    </source>
</evidence>
<evidence type="ECO:0000313" key="20">
    <source>
        <dbReference type="EMBL" id="KIR38602.1"/>
    </source>
</evidence>
<name>A0A0D0SZE4_9TREE</name>
<evidence type="ECO:0000256" key="9">
    <source>
        <dbReference type="ARBA" id="ARBA00023180"/>
    </source>
</evidence>
<dbReference type="Pfam" id="PF01915">
    <property type="entry name" value="Glyco_hydro_3_C"/>
    <property type="match status" value="1"/>
</dbReference>
<dbReference type="SUPFAM" id="SSF51445">
    <property type="entry name" value="(Trans)glycosidases"/>
    <property type="match status" value="1"/>
</dbReference>
<keyword evidence="12" id="KW-0624">Polysaccharide degradation</keyword>
<comment type="catalytic activity">
    <reaction evidence="1">
        <text>Hydrolysis of terminal, non-reducing beta-D-glucosyl residues with release of beta-D-glucose.</text>
        <dbReference type="EC" id="3.2.1.21"/>
    </reaction>
</comment>
<proteinExistence type="inferred from homology"/>
<dbReference type="Gene3D" id="3.20.20.300">
    <property type="entry name" value="Glycoside hydrolase, family 3, N-terminal domain"/>
    <property type="match status" value="1"/>
</dbReference>
<evidence type="ECO:0000256" key="4">
    <source>
        <dbReference type="ARBA" id="ARBA00005336"/>
    </source>
</evidence>
<evidence type="ECO:0000256" key="1">
    <source>
        <dbReference type="ARBA" id="ARBA00000448"/>
    </source>
</evidence>
<evidence type="ECO:0000256" key="10">
    <source>
        <dbReference type="ARBA" id="ARBA00023277"/>
    </source>
</evidence>
<keyword evidence="11" id="KW-0326">Glycosidase</keyword>
<evidence type="ECO:0000256" key="15">
    <source>
        <dbReference type="ARBA" id="ARBA00041276"/>
    </source>
</evidence>
<evidence type="ECO:0000256" key="11">
    <source>
        <dbReference type="ARBA" id="ARBA00023295"/>
    </source>
</evidence>
<comment type="subcellular location">
    <subcellularLocation>
        <location evidence="2">Secreted</location>
    </subcellularLocation>
</comment>
<dbReference type="AlphaFoldDB" id="A0A0D0SZE4"/>
<evidence type="ECO:0000256" key="2">
    <source>
        <dbReference type="ARBA" id="ARBA00004613"/>
    </source>
</evidence>
<keyword evidence="21" id="KW-1185">Reference proteome</keyword>
<evidence type="ECO:0000256" key="7">
    <source>
        <dbReference type="ARBA" id="ARBA00022729"/>
    </source>
</evidence>
<dbReference type="InterPro" id="IPR050288">
    <property type="entry name" value="Cellulose_deg_GH3"/>
</dbReference>
<evidence type="ECO:0000256" key="13">
    <source>
        <dbReference type="ARBA" id="ARBA00024983"/>
    </source>
</evidence>
<dbReference type="HOGENOM" id="CLU_004542_2_3_1"/>
<dbReference type="Gene3D" id="3.40.50.1700">
    <property type="entry name" value="Glycoside hydrolase family 3 C-terminal domain"/>
    <property type="match status" value="1"/>
</dbReference>
<dbReference type="GO" id="GO:0009251">
    <property type="term" value="P:glucan catabolic process"/>
    <property type="evidence" value="ECO:0007669"/>
    <property type="project" value="TreeGrafter"/>
</dbReference>
<evidence type="ECO:0000256" key="8">
    <source>
        <dbReference type="ARBA" id="ARBA00022801"/>
    </source>
</evidence>
<sequence>MKSHLLTVTLTLLAFSNLGEAVYVVPAADGSGDWQRAFQQAKALVASMSLEEKLNVTQQYDQARVGQVDRLGYTGLFYADGSAGVRGWPFASSFPEGLNAAASFDRDLVYRRASAIGAEARTKGINVQFGPGLNLLRSPQGGRGFEYSGTDPYLAGQMAAEHVKGQNVMATMRHYIGNEQEAGRQITSSNIDGRTAHELYLWPFQDAVNAGVVSTMCSYNGLDGIPACSNPKSLGKWLHEELNYQGWVLSDYGAIYHGYEVDSANAGCDSVIGFTVDRGTGNSTGAYPFGPNSMLSEALANGTVSEARLDDMAIRIISAWYKVGQDQNYPPLEREKNALSDDHNELAREIAAKSIVLLKNINNTLPLRNVSYLYVFGQSASVDLYGFPAPLDFSFASGNDQGTFASGQGSSYSNLPYLITPFEALQQRARIDHSQVFSYLDNFNHTNQAIYAEAANALDSPCLVDVRHQCSEGYDRANLTASSEGDETILAVASACAKTIVIYSACGPFNATRWANHENVTAVLNAGGGGQEAGNGLVDVLYGDVNPSARLPYTVAQELIDYPYLVDIAEDSELSAEYHQLNYIEGLLIDYRWFDKYNLTPIYEFGYGLSYTTFKYSNLQVLPSTANLEAVHPPNSSSLYDCLALVQVDIRNDGELAGTEIPQLYLGSPAEDAPNKVLRGFEAVPLGVGETSTLSFNLSRRDLSSWDTATDQWRIPSGSFEVYVGASSRDIRLSGDMTFTLH</sequence>
<keyword evidence="9" id="KW-0325">Glycoprotein</keyword>
<keyword evidence="8" id="KW-0378">Hydrolase</keyword>
<evidence type="ECO:0000256" key="17">
    <source>
        <dbReference type="ARBA" id="ARBA00041808"/>
    </source>
</evidence>
<dbReference type="Proteomes" id="UP000053392">
    <property type="component" value="Unassembled WGS sequence"/>
</dbReference>
<evidence type="ECO:0000259" key="19">
    <source>
        <dbReference type="SMART" id="SM01217"/>
    </source>
</evidence>
<dbReference type="InterPro" id="IPR013783">
    <property type="entry name" value="Ig-like_fold"/>
</dbReference>
<comment type="pathway">
    <text evidence="3">Glycan metabolism; cellulose degradation.</text>
</comment>
<evidence type="ECO:0000256" key="6">
    <source>
        <dbReference type="ARBA" id="ARBA00022525"/>
    </source>
</evidence>
<keyword evidence="6" id="KW-0964">Secreted</keyword>
<feature type="domain" description="Fibronectin type III-like" evidence="19">
    <location>
        <begin position="660"/>
        <end position="728"/>
    </location>
</feature>
<dbReference type="InterPro" id="IPR026891">
    <property type="entry name" value="Fn3-like"/>
</dbReference>
<dbReference type="Pfam" id="PF14310">
    <property type="entry name" value="Fn3-like"/>
    <property type="match status" value="1"/>
</dbReference>
<protein>
    <recommendedName>
        <fullName evidence="14">Probable beta-glucosidase G</fullName>
        <ecNumber evidence="5">3.2.1.21</ecNumber>
    </recommendedName>
    <alternativeName>
        <fullName evidence="15">Beta-D-glucoside glucohydrolase G</fullName>
    </alternativeName>
    <alternativeName>
        <fullName evidence="16">Cellobiase G</fullName>
    </alternativeName>
    <alternativeName>
        <fullName evidence="17">Gentiobiase G</fullName>
    </alternativeName>
</protein>
<evidence type="ECO:0000256" key="3">
    <source>
        <dbReference type="ARBA" id="ARBA00004987"/>
    </source>
</evidence>
<evidence type="ECO:0000256" key="14">
    <source>
        <dbReference type="ARBA" id="ARBA00039579"/>
    </source>
</evidence>
<keyword evidence="10" id="KW-0119">Carbohydrate metabolism</keyword>
<dbReference type="PANTHER" id="PTHR42715">
    <property type="entry name" value="BETA-GLUCOSIDASE"/>
    <property type="match status" value="1"/>
</dbReference>
<dbReference type="InterPro" id="IPR036962">
    <property type="entry name" value="Glyco_hydro_3_N_sf"/>
</dbReference>
<keyword evidence="7 18" id="KW-0732">Signal</keyword>
<feature type="chain" id="PRO_5002233066" description="Probable beta-glucosidase G" evidence="18">
    <location>
        <begin position="22"/>
        <end position="742"/>
    </location>
</feature>
<comment type="similarity">
    <text evidence="4">Belongs to the glycosyl hydrolase 3 family.</text>
</comment>
<dbReference type="SUPFAM" id="SSF52279">
    <property type="entry name" value="Beta-D-glucan exohydrolase, C-terminal domain"/>
    <property type="match status" value="1"/>
</dbReference>
<evidence type="ECO:0000256" key="5">
    <source>
        <dbReference type="ARBA" id="ARBA00012744"/>
    </source>
</evidence>
<dbReference type="EC" id="3.2.1.21" evidence="5"/>
<dbReference type="PANTHER" id="PTHR42715:SF12">
    <property type="entry name" value="BETA-GLUCOSIDASE G-RELATED"/>
    <property type="match status" value="1"/>
</dbReference>
<comment type="function">
    <text evidence="13">Beta-glucosidases are one of a number of cellulolytic enzymes involved in the degradation of cellulosic biomass. Catalyzes the last step releasing glucose from the inhibitory cellobiose.</text>
</comment>
<evidence type="ECO:0000256" key="16">
    <source>
        <dbReference type="ARBA" id="ARBA00041601"/>
    </source>
</evidence>
<dbReference type="Gene3D" id="2.60.40.10">
    <property type="entry name" value="Immunoglobulins"/>
    <property type="match status" value="1"/>
</dbReference>
<evidence type="ECO:0000256" key="12">
    <source>
        <dbReference type="ARBA" id="ARBA00023326"/>
    </source>
</evidence>
<reference evidence="20 21" key="1">
    <citation type="submission" date="2015-01" db="EMBL/GenBank/DDBJ databases">
        <title>The Genome Sequence of Cryptococcus gattii Ram5.</title>
        <authorList>
            <consortium name="The Broad Institute Genomics Platform"/>
            <person name="Cuomo C."/>
            <person name="Litvintseva A."/>
            <person name="Chen Y."/>
            <person name="Heitman J."/>
            <person name="Sun S."/>
            <person name="Springer D."/>
            <person name="Dromer F."/>
            <person name="Young S."/>
            <person name="Zeng Q."/>
            <person name="Gargeya S."/>
            <person name="Abouelleil A."/>
            <person name="Alvarado L."/>
            <person name="Chapman S.B."/>
            <person name="Gainer-Dewar J."/>
            <person name="Goldberg J."/>
            <person name="Griggs A."/>
            <person name="Gujja S."/>
            <person name="Hansen M."/>
            <person name="Howarth C."/>
            <person name="Imamovic A."/>
            <person name="Larimer J."/>
            <person name="Murphy C."/>
            <person name="Naylor J."/>
            <person name="Pearson M."/>
            <person name="Priest M."/>
            <person name="Roberts A."/>
            <person name="Saif S."/>
            <person name="Shea T."/>
            <person name="Sykes S."/>
            <person name="Wortman J."/>
            <person name="Nusbaum C."/>
            <person name="Birren B."/>
        </authorList>
    </citation>
    <scope>NUCLEOTIDE SEQUENCE [LARGE SCALE GENOMIC DNA]</scope>
    <source>
        <strain evidence="20 21">Ram5</strain>
    </source>
</reference>
<accession>A0A0D0SZE4</accession>